<dbReference type="Proteomes" id="UP000003688">
    <property type="component" value="Unassembled WGS sequence"/>
</dbReference>
<keyword evidence="3" id="KW-1185">Reference proteome</keyword>
<keyword evidence="1" id="KW-0812">Transmembrane</keyword>
<comment type="caution">
    <text evidence="2">The sequence shown here is derived from an EMBL/GenBank/DDBJ whole genome shotgun (WGS) entry which is preliminary data.</text>
</comment>
<organism evidence="2 3">
    <name type="scientific">Pedosphaera parvula (strain Ellin514)</name>
    <dbReference type="NCBI Taxonomy" id="320771"/>
    <lineage>
        <taxon>Bacteria</taxon>
        <taxon>Pseudomonadati</taxon>
        <taxon>Verrucomicrobiota</taxon>
        <taxon>Pedosphaerae</taxon>
        <taxon>Pedosphaerales</taxon>
        <taxon>Pedosphaeraceae</taxon>
        <taxon>Pedosphaera</taxon>
    </lineage>
</organism>
<reference evidence="2 3" key="1">
    <citation type="journal article" date="2011" name="J. Bacteriol.">
        <title>Genome sequence of 'Pedosphaera parvula' Ellin514, an aerobic Verrucomicrobial isolate from pasture soil.</title>
        <authorList>
            <person name="Kant R."/>
            <person name="van Passel M.W."/>
            <person name="Sangwan P."/>
            <person name="Palva A."/>
            <person name="Lucas S."/>
            <person name="Copeland A."/>
            <person name="Lapidus A."/>
            <person name="Glavina Del Rio T."/>
            <person name="Dalin E."/>
            <person name="Tice H."/>
            <person name="Bruce D."/>
            <person name="Goodwin L."/>
            <person name="Pitluck S."/>
            <person name="Chertkov O."/>
            <person name="Larimer F.W."/>
            <person name="Land M.L."/>
            <person name="Hauser L."/>
            <person name="Brettin T.S."/>
            <person name="Detter J.C."/>
            <person name="Han S."/>
            <person name="de Vos W.M."/>
            <person name="Janssen P.H."/>
            <person name="Smidt H."/>
        </authorList>
    </citation>
    <scope>NUCLEOTIDE SEQUENCE [LARGE SCALE GENOMIC DNA]</scope>
    <source>
        <strain evidence="2 3">Ellin514</strain>
    </source>
</reference>
<evidence type="ECO:0000313" key="3">
    <source>
        <dbReference type="Proteomes" id="UP000003688"/>
    </source>
</evidence>
<dbReference type="STRING" id="320771.Cflav_PD2428"/>
<sequence length="289" mass="32437">MKLLRKSLRMQSGRGAQAAFTMIEIALSLAVIGFALVAIIGVLPTGMSVQKDNREDTVISMDATYLMEALRSGARGPDLLTNHIVCITNYSYFYSGPSNLPLTTNINWFTTSNYYIDLVPYGGSYLTNSSNVIGLISIPKYFFDLNTNSFRSNFTTADFRAMSSPLIDQGTNQSSRDFAFTYRLFPQIIPYSQHDSEWTNFSSASLTPVQVTNRQVAFAETINLRNNLHEMRLRFEWPVLPVRNGDTGNKRQVFRTLASGSLLHTNEGKAGTTELWFIQPQAYSTNQIQ</sequence>
<dbReference type="AlphaFoldDB" id="B9XLW6"/>
<evidence type="ECO:0000256" key="1">
    <source>
        <dbReference type="SAM" id="Phobius"/>
    </source>
</evidence>
<evidence type="ECO:0008006" key="4">
    <source>
        <dbReference type="Google" id="ProtNLM"/>
    </source>
</evidence>
<evidence type="ECO:0000313" key="2">
    <source>
        <dbReference type="EMBL" id="EEF59223.1"/>
    </source>
</evidence>
<proteinExistence type="predicted"/>
<keyword evidence="1" id="KW-0472">Membrane</keyword>
<accession>B9XLW6</accession>
<feature type="transmembrane region" description="Helical" evidence="1">
    <location>
        <begin position="21"/>
        <end position="43"/>
    </location>
</feature>
<gene>
    <name evidence="2" type="ORF">Cflav_PD2428</name>
</gene>
<protein>
    <recommendedName>
        <fullName evidence="4">Type II secretion system protein</fullName>
    </recommendedName>
</protein>
<dbReference type="EMBL" id="ABOX02000031">
    <property type="protein sequence ID" value="EEF59223.1"/>
    <property type="molecule type" value="Genomic_DNA"/>
</dbReference>
<name>B9XLW6_PEDPL</name>
<dbReference type="OrthoDB" id="9843361at2"/>
<dbReference type="RefSeq" id="WP_007416805.1">
    <property type="nucleotide sequence ID" value="NZ_ABOX02000031.1"/>
</dbReference>
<keyword evidence="1" id="KW-1133">Transmembrane helix</keyword>